<comment type="catalytic activity">
    <reaction evidence="15 17 19">
        <text>(6S)-NADHX + ADP = AMP + phosphate + NADH + H(+)</text>
        <dbReference type="Rhea" id="RHEA:32223"/>
        <dbReference type="ChEBI" id="CHEBI:15378"/>
        <dbReference type="ChEBI" id="CHEBI:43474"/>
        <dbReference type="ChEBI" id="CHEBI:57945"/>
        <dbReference type="ChEBI" id="CHEBI:64074"/>
        <dbReference type="ChEBI" id="CHEBI:456215"/>
        <dbReference type="ChEBI" id="CHEBI:456216"/>
        <dbReference type="EC" id="4.2.1.136"/>
    </reaction>
</comment>
<feature type="binding site" evidence="18">
    <location>
        <begin position="57"/>
        <end position="61"/>
    </location>
    <ligand>
        <name>(6S)-NADPHX</name>
        <dbReference type="ChEBI" id="CHEBI:64076"/>
    </ligand>
</feature>
<comment type="caution">
    <text evidence="18">Lacks conserved residue(s) required for the propagation of feature annotation.</text>
</comment>
<dbReference type="NCBIfam" id="TIGR00196">
    <property type="entry name" value="yjeF_cterm"/>
    <property type="match status" value="1"/>
</dbReference>
<dbReference type="GO" id="GO:0052855">
    <property type="term" value="F:ADP-dependent NAD(P)H-hydrate dehydratase activity"/>
    <property type="evidence" value="ECO:0007669"/>
    <property type="project" value="UniProtKB-UniRule"/>
</dbReference>
<comment type="function">
    <text evidence="18">Catalyzes the epimerization of the S- and R-forms of NAD(P)HX, a damaged form of NAD(P)H that is a result of enzymatic or heat-dependent hydration. This is a prerequisite for the S-specific NAD(P)H-hydrate dehydratase to allow the repair of both epimers of NAD(P)HX.</text>
</comment>
<dbReference type="GO" id="GO:0110051">
    <property type="term" value="P:metabolite repair"/>
    <property type="evidence" value="ECO:0007669"/>
    <property type="project" value="TreeGrafter"/>
</dbReference>
<feature type="binding site" evidence="17">
    <location>
        <position position="258"/>
    </location>
    <ligand>
        <name>(6S)-NADPHX</name>
        <dbReference type="ChEBI" id="CHEBI:64076"/>
    </ligand>
</feature>
<dbReference type="HAMAP" id="MF_01966">
    <property type="entry name" value="NADHX_epimerase"/>
    <property type="match status" value="1"/>
</dbReference>
<evidence type="ECO:0000256" key="16">
    <source>
        <dbReference type="ARBA" id="ARBA00049209"/>
    </source>
</evidence>
<evidence type="ECO:0000256" key="14">
    <source>
        <dbReference type="ARBA" id="ARBA00025153"/>
    </source>
</evidence>
<evidence type="ECO:0000256" key="9">
    <source>
        <dbReference type="ARBA" id="ARBA00022958"/>
    </source>
</evidence>
<evidence type="ECO:0000313" key="22">
    <source>
        <dbReference type="EMBL" id="CDQ40910.1"/>
    </source>
</evidence>
<dbReference type="InterPro" id="IPR030677">
    <property type="entry name" value="Nnr"/>
</dbReference>
<evidence type="ECO:0000256" key="4">
    <source>
        <dbReference type="ARBA" id="ARBA00009524"/>
    </source>
</evidence>
<dbReference type="Pfam" id="PF01256">
    <property type="entry name" value="Carb_kinase"/>
    <property type="match status" value="1"/>
</dbReference>
<comment type="function">
    <text evidence="17">Catalyzes the dehydration of the S-form of NAD(P)HX at the expense of ADP, which is converted to AMP. Together with NAD(P)HX epimerase, which catalyzes the epimerization of the S- and R-forms, the enzyme allows the repair of both epimers of NAD(P)HX, a damaged form of NAD(P)H that is a result of enzymatic or heat-dependent hydration.</text>
</comment>
<dbReference type="CDD" id="cd01171">
    <property type="entry name" value="YXKO-related"/>
    <property type="match status" value="1"/>
</dbReference>
<evidence type="ECO:0000259" key="20">
    <source>
        <dbReference type="PROSITE" id="PS51383"/>
    </source>
</evidence>
<dbReference type="InterPro" id="IPR000631">
    <property type="entry name" value="CARKD"/>
</dbReference>
<reference evidence="22 23" key="1">
    <citation type="submission" date="2014-03" db="EMBL/GenBank/DDBJ databases">
        <authorList>
            <person name="Urmite Genomes U."/>
        </authorList>
    </citation>
    <scope>NUCLEOTIDE SEQUENCE [LARGE SCALE GENOMIC DNA]</scope>
    <source>
        <strain evidence="22 23">Vm-5</strain>
    </source>
</reference>
<dbReference type="InterPro" id="IPR017953">
    <property type="entry name" value="Carbohydrate_kinase_pred_CS"/>
</dbReference>
<dbReference type="InterPro" id="IPR029056">
    <property type="entry name" value="Ribokinase-like"/>
</dbReference>
<keyword evidence="11 18" id="KW-0413">Isomerase</keyword>
<proteinExistence type="inferred from homology"/>
<dbReference type="PROSITE" id="PS51385">
    <property type="entry name" value="YJEF_N"/>
    <property type="match status" value="1"/>
</dbReference>
<feature type="binding site" evidence="18">
    <location>
        <position position="160"/>
    </location>
    <ligand>
        <name>K(+)</name>
        <dbReference type="ChEBI" id="CHEBI:29103"/>
    </ligand>
</feature>
<dbReference type="PROSITE" id="PS51383">
    <property type="entry name" value="YJEF_C_3"/>
    <property type="match status" value="1"/>
</dbReference>
<comment type="cofactor">
    <cofactor evidence="18 19">
        <name>K(+)</name>
        <dbReference type="ChEBI" id="CHEBI:29103"/>
    </cofactor>
    <text evidence="18 19">Binds 1 potassium ion per subunit.</text>
</comment>
<feature type="domain" description="YjeF C-terminal" evidence="20">
    <location>
        <begin position="223"/>
        <end position="502"/>
    </location>
</feature>
<dbReference type="PIRSF" id="PIRSF017184">
    <property type="entry name" value="Nnr"/>
    <property type="match status" value="1"/>
</dbReference>
<evidence type="ECO:0000256" key="7">
    <source>
        <dbReference type="ARBA" id="ARBA00022840"/>
    </source>
</evidence>
<keyword evidence="5 18" id="KW-0479">Metal-binding</keyword>
<dbReference type="STRING" id="1462526.BN990_03258"/>
<keyword evidence="8 17" id="KW-0521">NADP</keyword>
<protein>
    <recommendedName>
        <fullName evidence="19">Bifunctional NAD(P)H-hydrate repair enzyme</fullName>
    </recommendedName>
    <alternativeName>
        <fullName evidence="19">Nicotinamide nucleotide repair protein</fullName>
    </alternativeName>
    <domain>
        <recommendedName>
            <fullName evidence="19">ADP-dependent (S)-NAD(P)H-hydrate dehydratase</fullName>
            <ecNumber evidence="19">4.2.1.136</ecNumber>
        </recommendedName>
        <alternativeName>
            <fullName evidence="19">ADP-dependent NAD(P)HX dehydratase</fullName>
        </alternativeName>
    </domain>
    <domain>
        <recommendedName>
            <fullName evidence="19">NAD(P)H-hydrate epimerase</fullName>
            <ecNumber evidence="19">5.1.99.6</ecNumber>
        </recommendedName>
    </domain>
</protein>
<feature type="binding site" evidence="17">
    <location>
        <position position="375"/>
    </location>
    <ligand>
        <name>(6S)-NADPHX</name>
        <dbReference type="ChEBI" id="CHEBI:64076"/>
    </ligand>
</feature>
<evidence type="ECO:0000256" key="8">
    <source>
        <dbReference type="ARBA" id="ARBA00022857"/>
    </source>
</evidence>
<evidence type="ECO:0000256" key="17">
    <source>
        <dbReference type="HAMAP-Rule" id="MF_01965"/>
    </source>
</evidence>
<keyword evidence="9 18" id="KW-0630">Potassium</keyword>
<dbReference type="GO" id="GO:0005524">
    <property type="term" value="F:ATP binding"/>
    <property type="evidence" value="ECO:0007669"/>
    <property type="project" value="UniProtKB-UniRule"/>
</dbReference>
<accession>A0A024QFD6</accession>
<sequence>MFIVTAKEMYDIDKFAMQEIGLDGKLLMENAGRAVAEKITAMSSKQEKICVLAGAGNNGGDGFVIARTMMDQGYHIHVLQVVPDSKIRGDASFHKRIYENCGGSLSLFDGIDGTEVLDADIIIDAMIGIGVKGELREPLLSLVSLINQQTKKVISVDVPSGLPADEGTVEFSAVEATYTFIIGAPKISAFLNHTSPYYGTWELVSIGLPKKAFQLSTSKSIWNETNVRDCFPGRKPDDHKGTHGKGLVIGGCTEMPGALSMTLKAALRAGAGLITGATSEHVINRIASTNVEATYAVLSTTDGFINNDSKVNVQDYDAIALGMGMGRKAFTSELVRDVVSEANCPIIIDGDGLHHIQPYLTSLKRRKSPTIMTPHPREMAMLLGANVNEILVEPFRYASEFARKFDVYLVLKGMYSIITSPEGKQSVNMTGNPGLAKGGSGDVLTGIILAMIMQRQDMFDAICNACYVHGKSADLLIKHQHSHHDLLASDVIDGIANVYRTIS</sequence>
<reference evidence="23" key="2">
    <citation type="submission" date="2014-05" db="EMBL/GenBank/DDBJ databases">
        <title>Draft genome sequence of Virgibacillus massiliensis Vm-5.</title>
        <authorList>
            <person name="Khelaifia S."/>
            <person name="Croce O."/>
            <person name="Lagier J.C."/>
            <person name="Raoult D."/>
        </authorList>
    </citation>
    <scope>NUCLEOTIDE SEQUENCE [LARGE SCALE GENOMIC DNA]</scope>
    <source>
        <strain evidence="23">Vm-5</strain>
    </source>
</reference>
<keyword evidence="23" id="KW-1185">Reference proteome</keyword>
<dbReference type="Gene3D" id="3.40.1190.20">
    <property type="match status" value="1"/>
</dbReference>
<comment type="similarity">
    <text evidence="3 19">In the N-terminal section; belongs to the NnrE/AIBP family.</text>
</comment>
<dbReference type="NCBIfam" id="TIGR00197">
    <property type="entry name" value="yjeF_nterm"/>
    <property type="match status" value="1"/>
</dbReference>
<evidence type="ECO:0000256" key="19">
    <source>
        <dbReference type="PIRNR" id="PIRNR017184"/>
    </source>
</evidence>
<comment type="subunit">
    <text evidence="17">Homotetramer.</text>
</comment>
<dbReference type="RefSeq" id="WP_021288592.1">
    <property type="nucleotide sequence ID" value="NZ_BNER01000007.1"/>
</dbReference>
<dbReference type="Gene3D" id="3.40.50.10260">
    <property type="entry name" value="YjeF N-terminal domain"/>
    <property type="match status" value="1"/>
</dbReference>
<dbReference type="AlphaFoldDB" id="A0A024QFD6"/>
<feature type="domain" description="YjeF N-terminal" evidence="21">
    <location>
        <begin position="9"/>
        <end position="214"/>
    </location>
</feature>
<evidence type="ECO:0000313" key="23">
    <source>
        <dbReference type="Proteomes" id="UP000028875"/>
    </source>
</evidence>
<feature type="binding site" evidence="18">
    <location>
        <position position="157"/>
    </location>
    <ligand>
        <name>(6S)-NADPHX</name>
        <dbReference type="ChEBI" id="CHEBI:64076"/>
    </ligand>
</feature>
<comment type="catalytic activity">
    <reaction evidence="16 17 19">
        <text>(6S)-NADPHX + ADP = AMP + phosphate + NADPH + H(+)</text>
        <dbReference type="Rhea" id="RHEA:32235"/>
        <dbReference type="ChEBI" id="CHEBI:15378"/>
        <dbReference type="ChEBI" id="CHEBI:43474"/>
        <dbReference type="ChEBI" id="CHEBI:57783"/>
        <dbReference type="ChEBI" id="CHEBI:64076"/>
        <dbReference type="ChEBI" id="CHEBI:456215"/>
        <dbReference type="ChEBI" id="CHEBI:456216"/>
        <dbReference type="EC" id="4.2.1.136"/>
    </reaction>
</comment>
<comment type="similarity">
    <text evidence="18">Belongs to the NnrE/AIBP family.</text>
</comment>
<dbReference type="GO" id="GO:0046496">
    <property type="term" value="P:nicotinamide nucleotide metabolic process"/>
    <property type="evidence" value="ECO:0007669"/>
    <property type="project" value="UniProtKB-UniRule"/>
</dbReference>
<evidence type="ECO:0000256" key="12">
    <source>
        <dbReference type="ARBA" id="ARBA00023239"/>
    </source>
</evidence>
<evidence type="ECO:0000256" key="10">
    <source>
        <dbReference type="ARBA" id="ARBA00023027"/>
    </source>
</evidence>
<comment type="function">
    <text evidence="14 19">Bifunctional enzyme that catalyzes the epimerization of the S- and R-forms of NAD(P)HX and the dehydration of the S-form of NAD(P)HX at the expense of ADP, which is converted to AMP. This allows the repair of both epimers of NAD(P)HX, a damaged form of NAD(P)H that is a result of enzymatic or heat-dependent hydration.</text>
</comment>
<dbReference type="GO" id="GO:0046872">
    <property type="term" value="F:metal ion binding"/>
    <property type="evidence" value="ECO:0007669"/>
    <property type="project" value="UniProtKB-UniRule"/>
</dbReference>
<dbReference type="Proteomes" id="UP000028875">
    <property type="component" value="Unassembled WGS sequence"/>
</dbReference>
<organism evidence="22 23">
    <name type="scientific">Virgibacillus massiliensis</name>
    <dbReference type="NCBI Taxonomy" id="1462526"/>
    <lineage>
        <taxon>Bacteria</taxon>
        <taxon>Bacillati</taxon>
        <taxon>Bacillota</taxon>
        <taxon>Bacilli</taxon>
        <taxon>Bacillales</taxon>
        <taxon>Bacillaceae</taxon>
        <taxon>Virgibacillus</taxon>
    </lineage>
</organism>
<feature type="binding site" evidence="17">
    <location>
        <position position="441"/>
    </location>
    <ligand>
        <name>AMP</name>
        <dbReference type="ChEBI" id="CHEBI:456215"/>
    </ligand>
</feature>
<evidence type="ECO:0000256" key="2">
    <source>
        <dbReference type="ARBA" id="ARBA00000909"/>
    </source>
</evidence>
<dbReference type="EC" id="4.2.1.136" evidence="19"/>
<dbReference type="HAMAP" id="MF_01965">
    <property type="entry name" value="NADHX_dehydratase"/>
    <property type="match status" value="1"/>
</dbReference>
<comment type="catalytic activity">
    <reaction evidence="1 18 19">
        <text>(6R)-NADHX = (6S)-NADHX</text>
        <dbReference type="Rhea" id="RHEA:32215"/>
        <dbReference type="ChEBI" id="CHEBI:64074"/>
        <dbReference type="ChEBI" id="CHEBI:64075"/>
        <dbReference type="EC" id="5.1.99.6"/>
    </reaction>
</comment>
<dbReference type="SUPFAM" id="SSF53613">
    <property type="entry name" value="Ribokinase-like"/>
    <property type="match status" value="1"/>
</dbReference>
<dbReference type="InterPro" id="IPR036652">
    <property type="entry name" value="YjeF_N_dom_sf"/>
</dbReference>
<comment type="caution">
    <text evidence="22">The sequence shown here is derived from an EMBL/GenBank/DDBJ whole genome shotgun (WGS) entry which is preliminary data.</text>
</comment>
<dbReference type="InterPro" id="IPR004443">
    <property type="entry name" value="YjeF_N_dom"/>
</dbReference>
<dbReference type="PANTHER" id="PTHR12592">
    <property type="entry name" value="ATP-DEPENDENT (S)-NAD(P)H-HYDRATE DEHYDRATASE FAMILY MEMBER"/>
    <property type="match status" value="1"/>
</dbReference>
<keyword evidence="6 17" id="KW-0547">Nucleotide-binding</keyword>
<comment type="similarity">
    <text evidence="4 19">In the C-terminal section; belongs to the NnrD/CARKD family.</text>
</comment>
<feature type="binding site" evidence="18">
    <location>
        <begin position="128"/>
        <end position="134"/>
    </location>
    <ligand>
        <name>(6S)-NADPHX</name>
        <dbReference type="ChEBI" id="CHEBI:64076"/>
    </ligand>
</feature>
<dbReference type="EMBL" id="CCDP010000002">
    <property type="protein sequence ID" value="CDQ40910.1"/>
    <property type="molecule type" value="Genomic_DNA"/>
</dbReference>
<feature type="binding site" evidence="17">
    <location>
        <begin position="412"/>
        <end position="416"/>
    </location>
    <ligand>
        <name>AMP</name>
        <dbReference type="ChEBI" id="CHEBI:456215"/>
    </ligand>
</feature>
<dbReference type="PROSITE" id="PS01050">
    <property type="entry name" value="YJEF_C_2"/>
    <property type="match status" value="1"/>
</dbReference>
<name>A0A024QFD6_9BACI</name>
<comment type="similarity">
    <text evidence="17">Belongs to the NnrD/CARKD family.</text>
</comment>
<dbReference type="Pfam" id="PF03853">
    <property type="entry name" value="YjeF_N"/>
    <property type="match status" value="1"/>
</dbReference>
<evidence type="ECO:0000256" key="13">
    <source>
        <dbReference type="ARBA" id="ARBA00023268"/>
    </source>
</evidence>
<keyword evidence="13" id="KW-0511">Multifunctional enzyme</keyword>
<dbReference type="PANTHER" id="PTHR12592:SF0">
    <property type="entry name" value="ATP-DEPENDENT (S)-NAD(P)H-HYDRATE DEHYDRATASE"/>
    <property type="match status" value="1"/>
</dbReference>
<dbReference type="OrthoDB" id="9806925at2"/>
<keyword evidence="7 17" id="KW-0067">ATP-binding</keyword>
<dbReference type="eggNOG" id="COG0062">
    <property type="taxonomic scope" value="Bacteria"/>
</dbReference>
<dbReference type="EC" id="5.1.99.6" evidence="19"/>
<evidence type="ECO:0000256" key="18">
    <source>
        <dbReference type="HAMAP-Rule" id="MF_01966"/>
    </source>
</evidence>
<dbReference type="SUPFAM" id="SSF64153">
    <property type="entry name" value="YjeF N-terminal domain-like"/>
    <property type="match status" value="1"/>
</dbReference>
<dbReference type="eggNOG" id="COG0063">
    <property type="taxonomic scope" value="Bacteria"/>
</dbReference>
<feature type="binding site" evidence="17">
    <location>
        <position position="442"/>
    </location>
    <ligand>
        <name>(6S)-NADPHX</name>
        <dbReference type="ChEBI" id="CHEBI:64076"/>
    </ligand>
</feature>
<keyword evidence="12 17" id="KW-0456">Lyase</keyword>
<evidence type="ECO:0000256" key="3">
    <source>
        <dbReference type="ARBA" id="ARBA00006001"/>
    </source>
</evidence>
<evidence type="ECO:0000256" key="5">
    <source>
        <dbReference type="ARBA" id="ARBA00022723"/>
    </source>
</evidence>
<evidence type="ECO:0000256" key="11">
    <source>
        <dbReference type="ARBA" id="ARBA00023235"/>
    </source>
</evidence>
<comment type="cofactor">
    <cofactor evidence="17">
        <name>Mg(2+)</name>
        <dbReference type="ChEBI" id="CHEBI:18420"/>
    </cofactor>
</comment>
<evidence type="ECO:0000259" key="21">
    <source>
        <dbReference type="PROSITE" id="PS51385"/>
    </source>
</evidence>
<gene>
    <name evidence="22" type="primary">nnr</name>
    <name evidence="17" type="synonym">nnrD</name>
    <name evidence="18" type="synonym">nnrE</name>
    <name evidence="22" type="ORF">BN990_03258</name>
</gene>
<evidence type="ECO:0000256" key="1">
    <source>
        <dbReference type="ARBA" id="ARBA00000013"/>
    </source>
</evidence>
<feature type="binding site" evidence="17">
    <location>
        <position position="324"/>
    </location>
    <ligand>
        <name>(6S)-NADPHX</name>
        <dbReference type="ChEBI" id="CHEBI:64076"/>
    </ligand>
</feature>
<comment type="catalytic activity">
    <reaction evidence="2 18 19">
        <text>(6R)-NADPHX = (6S)-NADPHX</text>
        <dbReference type="Rhea" id="RHEA:32227"/>
        <dbReference type="ChEBI" id="CHEBI:64076"/>
        <dbReference type="ChEBI" id="CHEBI:64077"/>
        <dbReference type="EC" id="5.1.99.6"/>
    </reaction>
</comment>
<feature type="binding site" evidence="18">
    <location>
        <position position="58"/>
    </location>
    <ligand>
        <name>K(+)</name>
        <dbReference type="ChEBI" id="CHEBI:29103"/>
    </ligand>
</feature>
<dbReference type="GO" id="GO:0052856">
    <property type="term" value="F:NAD(P)HX epimerase activity"/>
    <property type="evidence" value="ECO:0007669"/>
    <property type="project" value="UniProtKB-UniRule"/>
</dbReference>
<keyword evidence="10 17" id="KW-0520">NAD</keyword>
<evidence type="ECO:0000256" key="6">
    <source>
        <dbReference type="ARBA" id="ARBA00022741"/>
    </source>
</evidence>
<feature type="binding site" evidence="18">
    <location>
        <position position="124"/>
    </location>
    <ligand>
        <name>K(+)</name>
        <dbReference type="ChEBI" id="CHEBI:29103"/>
    </ligand>
</feature>
<evidence type="ECO:0000256" key="15">
    <source>
        <dbReference type="ARBA" id="ARBA00048238"/>
    </source>
</evidence>